<comment type="caution">
    <text evidence="1">The sequence shown here is derived from an EMBL/GenBank/DDBJ whole genome shotgun (WGS) entry which is preliminary data.</text>
</comment>
<evidence type="ECO:0000313" key="2">
    <source>
        <dbReference type="Proteomes" id="UP000054653"/>
    </source>
</evidence>
<gene>
    <name evidence="1" type="ORF">T03_13739</name>
</gene>
<sequence>MGNLIELINRHIHEMLQIRLGSRTELVCLCMHIGCNITIWIAESLRLAGRQTLSNHYATDATFTLNVAWIDLTDLAKTRTPISTIRGWLVRWTGIMRDGDKFTNTYWSFTSIHRSLSIPSAYVLLQPVPSYPDQHHNSDDIIHILVLISLESSQLEEALNGEMRLILLQNIDKHKSSLILLSYKRAIQKRTQGIADVLANKGALEIDAEQTTDHRRRSPWGYMKHSIAMELSLHVPKGHVFKIHLLSFLVVMVHSASRLGIQFSCIDLCRRFLQSYVDDNISISVIYRSISSTDQPNLDPITNDCFAGAHRASLSSSLK</sequence>
<proteinExistence type="predicted"/>
<accession>A0A0V1DA85</accession>
<protein>
    <submittedName>
        <fullName evidence="1">Uncharacterized protein</fullName>
    </submittedName>
</protein>
<name>A0A0V1DA85_TRIBR</name>
<evidence type="ECO:0000313" key="1">
    <source>
        <dbReference type="EMBL" id="KRY58526.1"/>
    </source>
</evidence>
<dbReference type="AlphaFoldDB" id="A0A0V1DA85"/>
<dbReference type="Proteomes" id="UP000054653">
    <property type="component" value="Unassembled WGS sequence"/>
</dbReference>
<keyword evidence="2" id="KW-1185">Reference proteome</keyword>
<reference evidence="1 2" key="1">
    <citation type="submission" date="2015-01" db="EMBL/GenBank/DDBJ databases">
        <title>Evolution of Trichinella species and genotypes.</title>
        <authorList>
            <person name="Korhonen P.K."/>
            <person name="Edoardo P."/>
            <person name="Giuseppe L.R."/>
            <person name="Gasser R.B."/>
        </authorList>
    </citation>
    <scope>NUCLEOTIDE SEQUENCE [LARGE SCALE GENOMIC DNA]</scope>
    <source>
        <strain evidence="1">ISS120</strain>
    </source>
</reference>
<dbReference type="EMBL" id="JYDI01000020">
    <property type="protein sequence ID" value="KRY58526.1"/>
    <property type="molecule type" value="Genomic_DNA"/>
</dbReference>
<organism evidence="1 2">
    <name type="scientific">Trichinella britovi</name>
    <name type="common">Parasitic roundworm</name>
    <dbReference type="NCBI Taxonomy" id="45882"/>
    <lineage>
        <taxon>Eukaryota</taxon>
        <taxon>Metazoa</taxon>
        <taxon>Ecdysozoa</taxon>
        <taxon>Nematoda</taxon>
        <taxon>Enoplea</taxon>
        <taxon>Dorylaimia</taxon>
        <taxon>Trichinellida</taxon>
        <taxon>Trichinellidae</taxon>
        <taxon>Trichinella</taxon>
    </lineage>
</organism>